<name>A0A7Z0MN43_9GAMM</name>
<comment type="caution">
    <text evidence="1">The sequence shown here is derived from an EMBL/GenBank/DDBJ whole genome shotgun (WGS) entry which is preliminary data.</text>
</comment>
<organism evidence="1 2">
    <name type="scientific">Candidatus Methanofishera endochildressiae</name>
    <dbReference type="NCBI Taxonomy" id="2738884"/>
    <lineage>
        <taxon>Bacteria</taxon>
        <taxon>Pseudomonadati</taxon>
        <taxon>Pseudomonadota</taxon>
        <taxon>Gammaproteobacteria</taxon>
        <taxon>Candidatus Methanofishera</taxon>
    </lineage>
</organism>
<dbReference type="Proteomes" id="UP000537890">
    <property type="component" value="Unassembled WGS sequence"/>
</dbReference>
<gene>
    <name evidence="1" type="ORF">H0A75_03010</name>
</gene>
<dbReference type="AlphaFoldDB" id="A0A7Z0MN43"/>
<reference evidence="1 2" key="1">
    <citation type="submission" date="2020-05" db="EMBL/GenBank/DDBJ databases">
        <title>Horizontal transmission and recombination maintain forever young bacterial symbiont genomes.</title>
        <authorList>
            <person name="Russell S.L."/>
            <person name="Pepper-Tunick E."/>
            <person name="Svedberg J."/>
            <person name="Byrne A."/>
            <person name="Ruelas Castillo J."/>
            <person name="Vollmers C."/>
            <person name="Beinart R.A."/>
            <person name="Corbett-Detig R."/>
        </authorList>
    </citation>
    <scope>NUCLEOTIDE SEQUENCE [LARGE SCALE GENOMIC DNA]</scope>
    <source>
        <strain evidence="1">4727-3</strain>
    </source>
</reference>
<proteinExistence type="predicted"/>
<protein>
    <submittedName>
        <fullName evidence="1">Uncharacterized protein</fullName>
    </submittedName>
</protein>
<accession>A0A7Z0MN43</accession>
<sequence>MMAFFLGLMKIPKQVVLLQIIARLLRPLMELIFRGFEDHPAMGAMIMNILLAGVGLAPLWGSCLQGIDKLNPGKGFPRMPWFFLAFTSSVLYPYRGIARASRVRVPPALFPPPYLHRFTPAMLPKFSALLRLAPG</sequence>
<evidence type="ECO:0000313" key="2">
    <source>
        <dbReference type="Proteomes" id="UP000537890"/>
    </source>
</evidence>
<dbReference type="EMBL" id="JACCHS010000036">
    <property type="protein sequence ID" value="NYT46756.1"/>
    <property type="molecule type" value="Genomic_DNA"/>
</dbReference>
<evidence type="ECO:0000313" key="1">
    <source>
        <dbReference type="EMBL" id="NYT46756.1"/>
    </source>
</evidence>